<organism evidence="3 4">
    <name type="scientific">Thalassiosira oceanica</name>
    <name type="common">Marine diatom</name>
    <dbReference type="NCBI Taxonomy" id="159749"/>
    <lineage>
        <taxon>Eukaryota</taxon>
        <taxon>Sar</taxon>
        <taxon>Stramenopiles</taxon>
        <taxon>Ochrophyta</taxon>
        <taxon>Bacillariophyta</taxon>
        <taxon>Coscinodiscophyceae</taxon>
        <taxon>Thalassiosirophycidae</taxon>
        <taxon>Thalassiosirales</taxon>
        <taxon>Thalassiosiraceae</taxon>
        <taxon>Thalassiosira</taxon>
    </lineage>
</organism>
<evidence type="ECO:0000313" key="3">
    <source>
        <dbReference type="EMBL" id="EJK58446.1"/>
    </source>
</evidence>
<feature type="chain" id="PRO_5003837035" description="RxLR effector protein" evidence="2">
    <location>
        <begin position="22"/>
        <end position="83"/>
    </location>
</feature>
<dbReference type="AlphaFoldDB" id="K0SBX6"/>
<evidence type="ECO:0000313" key="4">
    <source>
        <dbReference type="Proteomes" id="UP000266841"/>
    </source>
</evidence>
<protein>
    <recommendedName>
        <fullName evidence="5">RxLR effector protein</fullName>
    </recommendedName>
</protein>
<evidence type="ECO:0008006" key="5">
    <source>
        <dbReference type="Google" id="ProtNLM"/>
    </source>
</evidence>
<name>K0SBX6_THAOC</name>
<reference evidence="3 4" key="1">
    <citation type="journal article" date="2012" name="Genome Biol.">
        <title>Genome and low-iron response of an oceanic diatom adapted to chronic iron limitation.</title>
        <authorList>
            <person name="Lommer M."/>
            <person name="Specht M."/>
            <person name="Roy A.S."/>
            <person name="Kraemer L."/>
            <person name="Andreson R."/>
            <person name="Gutowska M.A."/>
            <person name="Wolf J."/>
            <person name="Bergner S.V."/>
            <person name="Schilhabel M.B."/>
            <person name="Klostermeier U.C."/>
            <person name="Beiko R.G."/>
            <person name="Rosenstiel P."/>
            <person name="Hippler M."/>
            <person name="Laroche J."/>
        </authorList>
    </citation>
    <scope>NUCLEOTIDE SEQUENCE [LARGE SCALE GENOMIC DNA]</scope>
    <source>
        <strain evidence="3 4">CCMP1005</strain>
    </source>
</reference>
<dbReference type="Proteomes" id="UP000266841">
    <property type="component" value="Unassembled WGS sequence"/>
</dbReference>
<accession>K0SBX6</accession>
<proteinExistence type="predicted"/>
<sequence length="83" mass="8730">MTPALLKLLAALACVVTFGQGFITVDPSATSRGQTRTAMPQRVPVSTSSRAMALRDDDNNVKVNSVEVDAFTLTAVGFGLIAF</sequence>
<dbReference type="OrthoDB" id="47485at2759"/>
<evidence type="ECO:0000256" key="2">
    <source>
        <dbReference type="SAM" id="SignalP"/>
    </source>
</evidence>
<evidence type="ECO:0000256" key="1">
    <source>
        <dbReference type="SAM" id="MobiDB-lite"/>
    </source>
</evidence>
<gene>
    <name evidence="3" type="ORF">THAOC_21424</name>
</gene>
<feature type="region of interest" description="Disordered" evidence="1">
    <location>
        <begin position="29"/>
        <end position="49"/>
    </location>
</feature>
<feature type="signal peptide" evidence="2">
    <location>
        <begin position="1"/>
        <end position="21"/>
    </location>
</feature>
<comment type="caution">
    <text evidence="3">The sequence shown here is derived from an EMBL/GenBank/DDBJ whole genome shotgun (WGS) entry which is preliminary data.</text>
</comment>
<dbReference type="EMBL" id="AGNL01025196">
    <property type="protein sequence ID" value="EJK58446.1"/>
    <property type="molecule type" value="Genomic_DNA"/>
</dbReference>
<feature type="non-terminal residue" evidence="3">
    <location>
        <position position="83"/>
    </location>
</feature>
<keyword evidence="4" id="KW-1185">Reference proteome</keyword>
<keyword evidence="2" id="KW-0732">Signal</keyword>